<proteinExistence type="predicted"/>
<dbReference type="Proteomes" id="UP000186817">
    <property type="component" value="Unassembled WGS sequence"/>
</dbReference>
<evidence type="ECO:0000313" key="2">
    <source>
        <dbReference type="Proteomes" id="UP000186817"/>
    </source>
</evidence>
<gene>
    <name evidence="1" type="ORF">AK812_SmicGene43081</name>
</gene>
<dbReference type="OrthoDB" id="10314538at2759"/>
<reference evidence="1 2" key="1">
    <citation type="submission" date="2016-02" db="EMBL/GenBank/DDBJ databases">
        <title>Genome analysis of coral dinoflagellate symbionts highlights evolutionary adaptations to a symbiotic lifestyle.</title>
        <authorList>
            <person name="Aranda M."/>
            <person name="Li Y."/>
            <person name="Liew Y.J."/>
            <person name="Baumgarten S."/>
            <person name="Simakov O."/>
            <person name="Wilson M."/>
            <person name="Piel J."/>
            <person name="Ashoor H."/>
            <person name="Bougouffa S."/>
            <person name="Bajic V.B."/>
            <person name="Ryu T."/>
            <person name="Ravasi T."/>
            <person name="Bayer T."/>
            <person name="Micklem G."/>
            <person name="Kim H."/>
            <person name="Bhak J."/>
            <person name="Lajeunesse T.C."/>
            <person name="Voolstra C.R."/>
        </authorList>
    </citation>
    <scope>NUCLEOTIDE SEQUENCE [LARGE SCALE GENOMIC DNA]</scope>
    <source>
        <strain evidence="1 2">CCMP2467</strain>
    </source>
</reference>
<keyword evidence="2" id="KW-1185">Reference proteome</keyword>
<sequence>MTKLAVNALIRLWARSKVLRDANLRSRGGRPGLPVPADLLRQPGKVPLQPRLRHGALQQLLHEYVELARIHRALREVPPRYLVAVKTDCLVYQSLPRKFLKDVEALARRRHRGCTPRYRFEEVKSLQSIYSEPRLEAEPPAKQEPWRHVEDPRQHCLDGKSPAALRHAGHRQDVPGEADRHAALGAGRGGDAHLQGWGWERRRRTAGSDAPSVRAAAPVVEEVTQPDVGLWADIAELSTNRDVKSSWAPAKGLFVEVKEVGERFLLDEELRYDLRERQGLTLRGRVWLCDAQNPHFSIKHLYVGASRCTAAELLSVL</sequence>
<comment type="caution">
    <text evidence="1">The sequence shown here is derived from an EMBL/GenBank/DDBJ whole genome shotgun (WGS) entry which is preliminary data.</text>
</comment>
<organism evidence="1 2">
    <name type="scientific">Symbiodinium microadriaticum</name>
    <name type="common">Dinoflagellate</name>
    <name type="synonym">Zooxanthella microadriatica</name>
    <dbReference type="NCBI Taxonomy" id="2951"/>
    <lineage>
        <taxon>Eukaryota</taxon>
        <taxon>Sar</taxon>
        <taxon>Alveolata</taxon>
        <taxon>Dinophyceae</taxon>
        <taxon>Suessiales</taxon>
        <taxon>Symbiodiniaceae</taxon>
        <taxon>Symbiodinium</taxon>
    </lineage>
</organism>
<dbReference type="EMBL" id="LSRX01001886">
    <property type="protein sequence ID" value="OLP76922.1"/>
    <property type="molecule type" value="Genomic_DNA"/>
</dbReference>
<accession>A0A1Q9C1Y1</accession>
<protein>
    <submittedName>
        <fullName evidence="1">Uncharacterized protein</fullName>
    </submittedName>
</protein>
<evidence type="ECO:0000313" key="1">
    <source>
        <dbReference type="EMBL" id="OLP76922.1"/>
    </source>
</evidence>
<dbReference type="AlphaFoldDB" id="A0A1Q9C1Y1"/>
<name>A0A1Q9C1Y1_SYMMI</name>